<feature type="domain" description="CobW C-terminal" evidence="1">
    <location>
        <begin position="206"/>
        <end position="304"/>
    </location>
</feature>
<dbReference type="InterPro" id="IPR011629">
    <property type="entry name" value="CobW-like_C"/>
</dbReference>
<accession>A0ABU5T9X0</accession>
<reference evidence="2 3" key="1">
    <citation type="submission" date="2023-12" db="EMBL/GenBank/DDBJ databases">
        <title>Sinomonas terricola sp. nov, isolated from litchi orchard soil in Guangdong, PR China.</title>
        <authorList>
            <person name="Jiaxin W."/>
            <person name="Yang Z."/>
            <person name="Honghui Z."/>
        </authorList>
    </citation>
    <scope>NUCLEOTIDE SEQUENCE [LARGE SCALE GENOMIC DNA]</scope>
    <source>
        <strain evidence="2 3">JGH33</strain>
    </source>
</reference>
<evidence type="ECO:0000313" key="2">
    <source>
        <dbReference type="EMBL" id="MEA5456383.1"/>
    </source>
</evidence>
<comment type="caution">
    <text evidence="2">The sequence shown here is derived from an EMBL/GenBank/DDBJ whole genome shotgun (WGS) entry which is preliminary data.</text>
</comment>
<name>A0ABU5T9X0_9MICC</name>
<protein>
    <submittedName>
        <fullName evidence="2">GTP-binding protein</fullName>
    </submittedName>
</protein>
<dbReference type="PANTHER" id="PTHR43603">
    <property type="entry name" value="COBW DOMAIN-CONTAINING PROTEIN DDB_G0274527"/>
    <property type="match status" value="1"/>
</dbReference>
<sequence length="336" mass="35383">MVSIVAVVGVCAQERRGYARRLAAANRWPVVEALRSVPAGRLAETLATAIGNGPQCEAAVFDAAGRWDAVELIGALAGDEADGHGAAGGARLAQLVAVVDVAHFFDDLADDDGAEEGASTAAERLVHGIEFASTVVLVNWEPLPTPDLSTLMALVNHLAPRARLRLDQPAANLELELGSVGREQDGAGWMRLINRDFVPYMTDSRVSGFVYEQMRPFHAGRLAEALDGDIGHGRFGRLVRSAGFCSLASRPGILAQWEQVGGVIGLEPLPATGDGGMLAIGQELAVVGLDLDRDGLTSALDACALTDRELAEGPLAWMAYPDPLPRWASGARAEHG</sequence>
<dbReference type="Proteomes" id="UP001304769">
    <property type="component" value="Unassembled WGS sequence"/>
</dbReference>
<dbReference type="RefSeq" id="WP_323280275.1">
    <property type="nucleotide sequence ID" value="NZ_JAYGGQ010000014.1"/>
</dbReference>
<dbReference type="EMBL" id="JAYGGQ010000014">
    <property type="protein sequence ID" value="MEA5456383.1"/>
    <property type="molecule type" value="Genomic_DNA"/>
</dbReference>
<proteinExistence type="predicted"/>
<evidence type="ECO:0000259" key="1">
    <source>
        <dbReference type="SMART" id="SM00833"/>
    </source>
</evidence>
<dbReference type="PANTHER" id="PTHR43603:SF1">
    <property type="entry name" value="ZINC-REGULATED GTPASE METALLOPROTEIN ACTIVATOR 1"/>
    <property type="match status" value="1"/>
</dbReference>
<dbReference type="SMART" id="SM00833">
    <property type="entry name" value="CobW_C"/>
    <property type="match status" value="1"/>
</dbReference>
<gene>
    <name evidence="2" type="ORF">SPF06_16740</name>
</gene>
<keyword evidence="3" id="KW-1185">Reference proteome</keyword>
<organism evidence="2 3">
    <name type="scientific">Sinomonas terricola</name>
    <dbReference type="NCBI Taxonomy" id="3110330"/>
    <lineage>
        <taxon>Bacteria</taxon>
        <taxon>Bacillati</taxon>
        <taxon>Actinomycetota</taxon>
        <taxon>Actinomycetes</taxon>
        <taxon>Micrococcales</taxon>
        <taxon>Micrococcaceae</taxon>
        <taxon>Sinomonas</taxon>
    </lineage>
</organism>
<dbReference type="InterPro" id="IPR051927">
    <property type="entry name" value="Zn_Chap_cDPG_Synth"/>
</dbReference>
<dbReference type="SUPFAM" id="SSF90002">
    <property type="entry name" value="Hypothetical protein YjiA, C-terminal domain"/>
    <property type="match status" value="1"/>
</dbReference>
<evidence type="ECO:0000313" key="3">
    <source>
        <dbReference type="Proteomes" id="UP001304769"/>
    </source>
</evidence>
<dbReference type="Pfam" id="PF07683">
    <property type="entry name" value="CobW_C"/>
    <property type="match status" value="1"/>
</dbReference>